<evidence type="ECO:0000256" key="5">
    <source>
        <dbReference type="ARBA" id="ARBA00022989"/>
    </source>
</evidence>
<dbReference type="PROSITE" id="PS50893">
    <property type="entry name" value="ABC_TRANSPORTER_2"/>
    <property type="match status" value="1"/>
</dbReference>
<dbReference type="PROSITE" id="PS00211">
    <property type="entry name" value="ABC_TRANSPORTER_1"/>
    <property type="match status" value="1"/>
</dbReference>
<gene>
    <name evidence="10" type="ORF">PVL29_000694</name>
</gene>
<dbReference type="FunFam" id="1.20.1560.10:FF:000059">
    <property type="entry name" value="ABC transporter B family member 26, chloroplastic"/>
    <property type="match status" value="1"/>
</dbReference>
<dbReference type="Pfam" id="PF00664">
    <property type="entry name" value="ABC_membrane"/>
    <property type="match status" value="1"/>
</dbReference>
<feature type="transmembrane region" description="Helical" evidence="7">
    <location>
        <begin position="223"/>
        <end position="251"/>
    </location>
</feature>
<feature type="domain" description="ABC transmembrane type-1" evidence="9">
    <location>
        <begin position="134"/>
        <end position="376"/>
    </location>
</feature>
<comment type="caution">
    <text evidence="10">The sequence shown here is derived from an EMBL/GenBank/DDBJ whole genome shotgun (WGS) entry which is preliminary data.</text>
</comment>
<accession>A0AA39EB11</accession>
<evidence type="ECO:0000259" key="8">
    <source>
        <dbReference type="PROSITE" id="PS50893"/>
    </source>
</evidence>
<dbReference type="Gene3D" id="3.40.50.300">
    <property type="entry name" value="P-loop containing nucleotide triphosphate hydrolases"/>
    <property type="match status" value="1"/>
</dbReference>
<dbReference type="EMBL" id="JARBHA010000001">
    <property type="protein sequence ID" value="KAJ9708802.1"/>
    <property type="molecule type" value="Genomic_DNA"/>
</dbReference>
<feature type="transmembrane region" description="Helical" evidence="7">
    <location>
        <begin position="136"/>
        <end position="162"/>
    </location>
</feature>
<evidence type="ECO:0000313" key="10">
    <source>
        <dbReference type="EMBL" id="KAJ9708802.1"/>
    </source>
</evidence>
<keyword evidence="2 7" id="KW-0812">Transmembrane</keyword>
<dbReference type="CDD" id="cd18572">
    <property type="entry name" value="ABC_6TM_TAP"/>
    <property type="match status" value="1"/>
</dbReference>
<dbReference type="PANTHER" id="PTHR24222:SF64">
    <property type="entry name" value="ABC TRANSPORTER B FAMILY MEMBER 26, CHLOROPLASTIC"/>
    <property type="match status" value="1"/>
</dbReference>
<keyword evidence="6 7" id="KW-0472">Membrane</keyword>
<dbReference type="AlphaFoldDB" id="A0AA39EB11"/>
<dbReference type="FunFam" id="3.40.50.300:FF:000218">
    <property type="entry name" value="Multidrug ABC transporter ATP-binding protein"/>
    <property type="match status" value="1"/>
</dbReference>
<reference evidence="10 11" key="1">
    <citation type="journal article" date="2023" name="BMC Biotechnol.">
        <title>Vitis rotundifolia cv Carlos genome sequencing.</title>
        <authorList>
            <person name="Huff M."/>
            <person name="Hulse-Kemp A."/>
            <person name="Scheffler B."/>
            <person name="Youngblood R."/>
            <person name="Simpson S."/>
            <person name="Babiker E."/>
            <person name="Staton M."/>
        </authorList>
    </citation>
    <scope>NUCLEOTIDE SEQUENCE [LARGE SCALE GENOMIC DNA]</scope>
    <source>
        <tissue evidence="10">Leaf</tissue>
    </source>
</reference>
<dbReference type="SUPFAM" id="SSF90123">
    <property type="entry name" value="ABC transporter transmembrane region"/>
    <property type="match status" value="1"/>
</dbReference>
<dbReference type="GO" id="GO:0009941">
    <property type="term" value="C:chloroplast envelope"/>
    <property type="evidence" value="ECO:0007669"/>
    <property type="project" value="TreeGrafter"/>
</dbReference>
<evidence type="ECO:0000256" key="2">
    <source>
        <dbReference type="ARBA" id="ARBA00022692"/>
    </source>
</evidence>
<evidence type="ECO:0000256" key="4">
    <source>
        <dbReference type="ARBA" id="ARBA00022840"/>
    </source>
</evidence>
<dbReference type="Pfam" id="PF00005">
    <property type="entry name" value="ABC_tran"/>
    <property type="match status" value="1"/>
</dbReference>
<dbReference type="InterPro" id="IPR039421">
    <property type="entry name" value="Type_1_exporter"/>
</dbReference>
<dbReference type="Gene3D" id="1.20.1560.10">
    <property type="entry name" value="ABC transporter type 1, transmembrane domain"/>
    <property type="match status" value="1"/>
</dbReference>
<dbReference type="GO" id="GO:0005524">
    <property type="term" value="F:ATP binding"/>
    <property type="evidence" value="ECO:0007669"/>
    <property type="project" value="UniProtKB-KW"/>
</dbReference>
<keyword evidence="5 7" id="KW-1133">Transmembrane helix</keyword>
<dbReference type="InterPro" id="IPR003593">
    <property type="entry name" value="AAA+_ATPase"/>
</dbReference>
<evidence type="ECO:0000256" key="1">
    <source>
        <dbReference type="ARBA" id="ARBA00004141"/>
    </source>
</evidence>
<dbReference type="PANTHER" id="PTHR24222">
    <property type="entry name" value="ABC TRANSPORTER B FAMILY"/>
    <property type="match status" value="1"/>
</dbReference>
<dbReference type="GO" id="GO:0140359">
    <property type="term" value="F:ABC-type transporter activity"/>
    <property type="evidence" value="ECO:0007669"/>
    <property type="project" value="InterPro"/>
</dbReference>
<dbReference type="GO" id="GO:0016887">
    <property type="term" value="F:ATP hydrolysis activity"/>
    <property type="evidence" value="ECO:0007669"/>
    <property type="project" value="InterPro"/>
</dbReference>
<dbReference type="InterPro" id="IPR017871">
    <property type="entry name" value="ABC_transporter-like_CS"/>
</dbReference>
<dbReference type="GO" id="GO:0016020">
    <property type="term" value="C:membrane"/>
    <property type="evidence" value="ECO:0007669"/>
    <property type="project" value="UniProtKB-SubCell"/>
</dbReference>
<feature type="domain" description="ABC transporter" evidence="8">
    <location>
        <begin position="410"/>
        <end position="649"/>
    </location>
</feature>
<evidence type="ECO:0008006" key="12">
    <source>
        <dbReference type="Google" id="ProtNLM"/>
    </source>
</evidence>
<dbReference type="InterPro" id="IPR003439">
    <property type="entry name" value="ABC_transporter-like_ATP-bd"/>
</dbReference>
<sequence length="655" mass="73006">MAMAMALGNPSMALPLRSPLHRKHAFINNTIHGISRFTTNTKLPFFQCTSPLTAASIPSLLLNRRPSMDSPCIIAIRKGLRMTRLSSPRGSENWSILFDQFGPVEVSEISIPHFLTASIFSAQSGEIVVFHRNVGLLVLLCFASGIFSGLRGCCFGIANMILVKRMRETLYSALLFQDISFFDNETVGDLTSRLGADCQQVSRVIGNDLNLILRNVLQGTGALIYLLVLSWPLGLCTMMICSTLLIIMLLYGRYQKKAAKLIQEFTASANEVAQETFSLMRTVRVYGTEKQEVGRYKQWLGKIADISLRQSAAYGLWNLSFNTLYHSTQVIAVLIGGMSILAGHITAEQLTKFILYSEWLIYSTWWVGDNLSSLMQSVGASEKVFQLMDLLPSDQFISKGLKLQRLLGHIEFVNVSFYYASRAMVPVLQHVNISVHPNEVLAIVGLSGSGKSTLVNLLLRLYEPTDGQVLIDGFPLQELDVKWLRERIGFVGQEPRLFRMDISSNIRYGCTRDIKQKDVEWAAKQAYAHDFILSLPNGYKTLVDNDLLSGGQKQRIAIARALLRDPTILVLDEATSALDAESEHNVKNVLRALRSDLKTKRTVIVIAHRLSTIQAADRIVVMDGGRIVEMGSHMELLLKDGIYARLSRRQADAVA</sequence>
<evidence type="ECO:0000256" key="6">
    <source>
        <dbReference type="ARBA" id="ARBA00023136"/>
    </source>
</evidence>
<proteinExistence type="predicted"/>
<dbReference type="PRINTS" id="PR01896">
    <property type="entry name" value="TAP1PROTEIN"/>
</dbReference>
<keyword evidence="3" id="KW-0547">Nucleotide-binding</keyword>
<keyword evidence="11" id="KW-1185">Reference proteome</keyword>
<dbReference type="InterPro" id="IPR011527">
    <property type="entry name" value="ABC1_TM_dom"/>
</dbReference>
<keyword evidence="4" id="KW-0067">ATP-binding</keyword>
<comment type="subcellular location">
    <subcellularLocation>
        <location evidence="1">Membrane</location>
        <topology evidence="1">Multi-pass membrane protein</topology>
    </subcellularLocation>
</comment>
<dbReference type="Proteomes" id="UP001168098">
    <property type="component" value="Unassembled WGS sequence"/>
</dbReference>
<dbReference type="SMART" id="SM00382">
    <property type="entry name" value="AAA"/>
    <property type="match status" value="1"/>
</dbReference>
<dbReference type="InterPro" id="IPR036640">
    <property type="entry name" value="ABC1_TM_sf"/>
</dbReference>
<name>A0AA39EB11_VITRO</name>
<organism evidence="10 11">
    <name type="scientific">Vitis rotundifolia</name>
    <name type="common">Muscadine grape</name>
    <dbReference type="NCBI Taxonomy" id="103349"/>
    <lineage>
        <taxon>Eukaryota</taxon>
        <taxon>Viridiplantae</taxon>
        <taxon>Streptophyta</taxon>
        <taxon>Embryophyta</taxon>
        <taxon>Tracheophyta</taxon>
        <taxon>Spermatophyta</taxon>
        <taxon>Magnoliopsida</taxon>
        <taxon>eudicotyledons</taxon>
        <taxon>Gunneridae</taxon>
        <taxon>Pentapetalae</taxon>
        <taxon>rosids</taxon>
        <taxon>Vitales</taxon>
        <taxon>Vitaceae</taxon>
        <taxon>Viteae</taxon>
        <taxon>Vitis</taxon>
    </lineage>
</organism>
<evidence type="ECO:0000259" key="9">
    <source>
        <dbReference type="PROSITE" id="PS50929"/>
    </source>
</evidence>
<protein>
    <recommendedName>
        <fullName evidence="12">ABC transporter B family member 26, chloroplastic</fullName>
    </recommendedName>
</protein>
<evidence type="ECO:0000256" key="3">
    <source>
        <dbReference type="ARBA" id="ARBA00022741"/>
    </source>
</evidence>
<dbReference type="PROSITE" id="PS50929">
    <property type="entry name" value="ABC_TM1F"/>
    <property type="match status" value="1"/>
</dbReference>
<dbReference type="InterPro" id="IPR027417">
    <property type="entry name" value="P-loop_NTPase"/>
</dbReference>
<dbReference type="SUPFAM" id="SSF52540">
    <property type="entry name" value="P-loop containing nucleoside triphosphate hydrolases"/>
    <property type="match status" value="1"/>
</dbReference>
<evidence type="ECO:0000256" key="7">
    <source>
        <dbReference type="SAM" id="Phobius"/>
    </source>
</evidence>
<evidence type="ECO:0000313" key="11">
    <source>
        <dbReference type="Proteomes" id="UP001168098"/>
    </source>
</evidence>